<gene>
    <name evidence="1" type="ORF">SAMN04489800_1469</name>
</gene>
<proteinExistence type="predicted"/>
<accession>A0A1H5KB05</accession>
<dbReference type="EMBL" id="FNUD01000002">
    <property type="protein sequence ID" value="SEE61966.1"/>
    <property type="molecule type" value="Genomic_DNA"/>
</dbReference>
<organism evidence="1 2">
    <name type="scientific">Pseudomonas deceptionensis</name>
    <dbReference type="NCBI Taxonomy" id="882211"/>
    <lineage>
        <taxon>Bacteria</taxon>
        <taxon>Pseudomonadati</taxon>
        <taxon>Pseudomonadota</taxon>
        <taxon>Gammaproteobacteria</taxon>
        <taxon>Pseudomonadales</taxon>
        <taxon>Pseudomonadaceae</taxon>
        <taxon>Pseudomonas</taxon>
    </lineage>
</organism>
<dbReference type="Proteomes" id="UP000183613">
    <property type="component" value="Unassembled WGS sequence"/>
</dbReference>
<sequence>MDFESQRVKQISSSPSMAIAMRTKELDIVGMSLGEPVCGAIS</sequence>
<evidence type="ECO:0000313" key="1">
    <source>
        <dbReference type="EMBL" id="SEE61966.1"/>
    </source>
</evidence>
<dbReference type="AlphaFoldDB" id="A0A1H5KB05"/>
<comment type="caution">
    <text evidence="1">The sequence shown here is derived from an EMBL/GenBank/DDBJ whole genome shotgun (WGS) entry which is preliminary data.</text>
</comment>
<protein>
    <submittedName>
        <fullName evidence="1">Uncharacterized protein</fullName>
    </submittedName>
</protein>
<name>A0A1H5KB05_PSEDM</name>
<keyword evidence="2" id="KW-1185">Reference proteome</keyword>
<evidence type="ECO:0000313" key="2">
    <source>
        <dbReference type="Proteomes" id="UP000183613"/>
    </source>
</evidence>
<reference evidence="1" key="1">
    <citation type="submission" date="2016-10" db="EMBL/GenBank/DDBJ databases">
        <authorList>
            <person name="Varghese N."/>
            <person name="Submissions S."/>
        </authorList>
    </citation>
    <scope>NUCLEOTIDE SEQUENCE [LARGE SCALE GENOMIC DNA]</scope>
    <source>
        <strain evidence="1">LMG 25555</strain>
    </source>
</reference>